<dbReference type="EMBL" id="CP002551">
    <property type="protein sequence ID" value="ADZ10050.1"/>
    <property type="molecule type" value="Genomic_DNA"/>
</dbReference>
<dbReference type="PANTHER" id="PTHR44591:SF3">
    <property type="entry name" value="RESPONSE REGULATORY DOMAIN-CONTAINING PROTEIN"/>
    <property type="match status" value="1"/>
</dbReference>
<dbReference type="InterPro" id="IPR013767">
    <property type="entry name" value="PAS_fold"/>
</dbReference>
<dbReference type="STRING" id="877455.Metbo_1828"/>
<dbReference type="SMART" id="SM00448">
    <property type="entry name" value="REC"/>
    <property type="match status" value="1"/>
</dbReference>
<dbReference type="Proteomes" id="UP000007490">
    <property type="component" value="Chromosome"/>
</dbReference>
<accession>F0TAA0</accession>
<dbReference type="CDD" id="cd17534">
    <property type="entry name" value="REC_DC-like"/>
    <property type="match status" value="1"/>
</dbReference>
<feature type="domain" description="Response regulatory" evidence="3">
    <location>
        <begin position="5"/>
        <end position="119"/>
    </location>
</feature>
<evidence type="ECO:0000313" key="5">
    <source>
        <dbReference type="EMBL" id="ADZ10050.1"/>
    </source>
</evidence>
<dbReference type="PROSITE" id="PS50110">
    <property type="entry name" value="RESPONSE_REGULATORY"/>
    <property type="match status" value="1"/>
</dbReference>
<dbReference type="OrthoDB" id="2830at2157"/>
<dbReference type="InterPro" id="IPR000014">
    <property type="entry name" value="PAS"/>
</dbReference>
<dbReference type="GO" id="GO:0000160">
    <property type="term" value="P:phosphorelay signal transduction system"/>
    <property type="evidence" value="ECO:0007669"/>
    <property type="project" value="InterPro"/>
</dbReference>
<dbReference type="SMART" id="SM00091">
    <property type="entry name" value="PAS"/>
    <property type="match status" value="1"/>
</dbReference>
<dbReference type="Gene3D" id="3.30.450.20">
    <property type="entry name" value="PAS domain"/>
    <property type="match status" value="1"/>
</dbReference>
<keyword evidence="1 2" id="KW-0597">Phosphoprotein</keyword>
<dbReference type="SUPFAM" id="SSF52172">
    <property type="entry name" value="CheY-like"/>
    <property type="match status" value="1"/>
</dbReference>
<dbReference type="Gene3D" id="3.40.50.2300">
    <property type="match status" value="1"/>
</dbReference>
<reference evidence="6" key="1">
    <citation type="submission" date="2011-02" db="EMBL/GenBank/DDBJ databases">
        <title>Complete sequence of Methanobacterium sp. AL-21.</title>
        <authorList>
            <consortium name="US DOE Joint Genome Institute"/>
            <person name="Lucas S."/>
            <person name="Copeland A."/>
            <person name="Lapidus A."/>
            <person name="Cheng J.-F."/>
            <person name="Goodwin L."/>
            <person name="Pitluck S."/>
            <person name="Chertkov O."/>
            <person name="Detter J.C."/>
            <person name="Han C."/>
            <person name="Tapia R."/>
            <person name="Land M."/>
            <person name="Hauser L."/>
            <person name="Kyrpides N."/>
            <person name="Ivanova N."/>
            <person name="Mikhailova N."/>
            <person name="Pagani I."/>
            <person name="Cadillo-Quiroz H."/>
            <person name="Imachi H."/>
            <person name="Zinder S."/>
            <person name="Liu W."/>
            <person name="Woyke T."/>
        </authorList>
    </citation>
    <scope>NUCLEOTIDE SEQUENCE [LARGE SCALE GENOMIC DNA]</scope>
    <source>
        <strain evidence="6">AL-21</strain>
    </source>
</reference>
<evidence type="ECO:0000256" key="2">
    <source>
        <dbReference type="PROSITE-ProRule" id="PRU00169"/>
    </source>
</evidence>
<dbReference type="Pfam" id="PF00072">
    <property type="entry name" value="Response_reg"/>
    <property type="match status" value="1"/>
</dbReference>
<name>F0TAA0_METLA</name>
<dbReference type="InterPro" id="IPR035965">
    <property type="entry name" value="PAS-like_dom_sf"/>
</dbReference>
<evidence type="ECO:0000259" key="4">
    <source>
        <dbReference type="PROSITE" id="PS50112"/>
    </source>
</evidence>
<dbReference type="SUPFAM" id="SSF55785">
    <property type="entry name" value="PYP-like sensor domain (PAS domain)"/>
    <property type="match status" value="1"/>
</dbReference>
<feature type="modified residue" description="4-aspartylphosphate" evidence="2">
    <location>
        <position position="55"/>
    </location>
</feature>
<proteinExistence type="predicted"/>
<sequence length="250" mass="28489">MSDTKILVVEDDKIISLDIQRVLNAVGYEVPITVSTGEDAIKIAKELLPDLILMDISLKGNMDGIHAASQIKNLSIPIIYLTAYKNKSLIERAQETDPYGYILKPYDEYELTLTIDMALKKHEQITKMEGIIQETPLPLFFINNQHEVIFWNKAMEKLSGTPINEIIGTDNHWQSFYDSKRPCMADLLMDNKFRMMHELYSGKIDMSDDSWSAEEYFPKVYDGVMLNFSASLIKNIQGKTIGALEIVDVK</sequence>
<keyword evidence="6" id="KW-1185">Reference proteome</keyword>
<dbReference type="HOGENOM" id="CLU_000445_14_1_2"/>
<dbReference type="GeneID" id="32167049"/>
<dbReference type="eggNOG" id="arCOG06537">
    <property type="taxonomic scope" value="Archaea"/>
</dbReference>
<protein>
    <submittedName>
        <fullName evidence="5">Putative PAS/PAC sensor protein</fullName>
    </submittedName>
</protein>
<evidence type="ECO:0000313" key="6">
    <source>
        <dbReference type="Proteomes" id="UP000007490"/>
    </source>
</evidence>
<dbReference type="KEGG" id="mel:Metbo_1828"/>
<organism evidence="5 6">
    <name type="scientific">Methanobacterium lacus (strain AL-21)</name>
    <dbReference type="NCBI Taxonomy" id="877455"/>
    <lineage>
        <taxon>Archaea</taxon>
        <taxon>Methanobacteriati</taxon>
        <taxon>Methanobacteriota</taxon>
        <taxon>Methanomada group</taxon>
        <taxon>Methanobacteria</taxon>
        <taxon>Methanobacteriales</taxon>
        <taxon>Methanobacteriaceae</taxon>
        <taxon>Methanobacterium</taxon>
    </lineage>
</organism>
<dbReference type="InterPro" id="IPR050595">
    <property type="entry name" value="Bact_response_regulator"/>
</dbReference>
<evidence type="ECO:0000256" key="1">
    <source>
        <dbReference type="ARBA" id="ARBA00022553"/>
    </source>
</evidence>
<dbReference type="InterPro" id="IPR011006">
    <property type="entry name" value="CheY-like_superfamily"/>
</dbReference>
<dbReference type="InterPro" id="IPR001789">
    <property type="entry name" value="Sig_transdc_resp-reg_receiver"/>
</dbReference>
<feature type="domain" description="PAS" evidence="4">
    <location>
        <begin position="124"/>
        <end position="168"/>
    </location>
</feature>
<dbReference type="PROSITE" id="PS50112">
    <property type="entry name" value="PAS"/>
    <property type="match status" value="1"/>
</dbReference>
<dbReference type="GO" id="GO:0006355">
    <property type="term" value="P:regulation of DNA-templated transcription"/>
    <property type="evidence" value="ECO:0007669"/>
    <property type="project" value="InterPro"/>
</dbReference>
<dbReference type="eggNOG" id="arCOG02352">
    <property type="taxonomic scope" value="Archaea"/>
</dbReference>
<evidence type="ECO:0000259" key="3">
    <source>
        <dbReference type="PROSITE" id="PS50110"/>
    </source>
</evidence>
<gene>
    <name evidence="5" type="ordered locus">Metbo_1828</name>
</gene>
<dbReference type="AlphaFoldDB" id="F0TAA0"/>
<dbReference type="RefSeq" id="WP_013645401.1">
    <property type="nucleotide sequence ID" value="NC_015216.1"/>
</dbReference>
<dbReference type="Pfam" id="PF00989">
    <property type="entry name" value="PAS"/>
    <property type="match status" value="1"/>
</dbReference>
<reference evidence="5 6" key="2">
    <citation type="journal article" date="2014" name="Int. J. Syst. Evol. Microbiol.">
        <title>Methanobacterium paludis sp. nov. and a novel strain of Methanobacterium lacus isolated from northern peatlands.</title>
        <authorList>
            <person name="Cadillo-Quiroz H."/>
            <person name="Brauer S.L."/>
            <person name="Goodson N."/>
            <person name="Yavitt J.B."/>
            <person name="Zinder S.H."/>
        </authorList>
    </citation>
    <scope>NUCLEOTIDE SEQUENCE [LARGE SCALE GENOMIC DNA]</scope>
    <source>
        <strain evidence="5 6">AL-21</strain>
    </source>
</reference>
<dbReference type="PANTHER" id="PTHR44591">
    <property type="entry name" value="STRESS RESPONSE REGULATOR PROTEIN 1"/>
    <property type="match status" value="1"/>
</dbReference>